<sequence length="368" mass="38715">MRVSARTVLTAGVASITIGTLVVAPTVQPVPTRTETIPAAYFSTEPRPPLDRAALTAWIAAAQRTAPDSSPVPLVVDAPAPTALIAFPGLGNAIKDAYNFVEYWVDYGVDVAAYAVGWLPFGWVAADQIQIFYNSLIEPVARTITFNIADWVGGSQTFLQGLNNVVLDSANAGIGFLNAEIAWGWGLLPPLPFPPPQIPTLPWFTQTQTVTTSATALTPGETTGTGVAATAVRQLRSVVDGEKTVPEVVRDGVEGVAHVVRDRVAERRATRSTLLAGAADVDGNRVVRAQGEVRGPVIKAVTDFGRALQGRGGADGRATTTSGAAIKNLGATARKVVKDVRQAAKDARQAAKDARQSSKERSGDTDDK</sequence>
<protein>
    <submittedName>
        <fullName evidence="2">Uncharacterized protein</fullName>
    </submittedName>
</protein>
<dbReference type="Proteomes" id="UP000220914">
    <property type="component" value="Unassembled WGS sequence"/>
</dbReference>
<keyword evidence="3" id="KW-1185">Reference proteome</keyword>
<dbReference type="OrthoDB" id="4641933at2"/>
<dbReference type="AlphaFoldDB" id="A0A2A7MPP8"/>
<feature type="region of interest" description="Disordered" evidence="1">
    <location>
        <begin position="339"/>
        <end position="368"/>
    </location>
</feature>
<proteinExistence type="predicted"/>
<dbReference type="RefSeq" id="WP_097945267.1">
    <property type="nucleotide sequence ID" value="NZ_BLKS01000004.1"/>
</dbReference>
<evidence type="ECO:0000256" key="1">
    <source>
        <dbReference type="SAM" id="MobiDB-lite"/>
    </source>
</evidence>
<organism evidence="2 3">
    <name type="scientific">Mycolicibacterium agri</name>
    <name type="common">Mycobacterium agri</name>
    <dbReference type="NCBI Taxonomy" id="36811"/>
    <lineage>
        <taxon>Bacteria</taxon>
        <taxon>Bacillati</taxon>
        <taxon>Actinomycetota</taxon>
        <taxon>Actinomycetes</taxon>
        <taxon>Mycobacteriales</taxon>
        <taxon>Mycobacteriaceae</taxon>
        <taxon>Mycolicibacterium</taxon>
    </lineage>
</organism>
<gene>
    <name evidence="2" type="ORF">CQY20_32555</name>
</gene>
<reference evidence="2 3" key="1">
    <citation type="submission" date="2017-10" db="EMBL/GenBank/DDBJ databases">
        <title>The new phylogeny of genus Mycobacterium.</title>
        <authorList>
            <person name="Tortoli E."/>
            <person name="Trovato A."/>
            <person name="Cirillo D.M."/>
        </authorList>
    </citation>
    <scope>NUCLEOTIDE SEQUENCE [LARGE SCALE GENOMIC DNA]</scope>
    <source>
        <strain evidence="2 3">CCUG37673</strain>
    </source>
</reference>
<dbReference type="EMBL" id="PDCP01000147">
    <property type="protein sequence ID" value="PEG33108.1"/>
    <property type="molecule type" value="Genomic_DNA"/>
</dbReference>
<evidence type="ECO:0000313" key="2">
    <source>
        <dbReference type="EMBL" id="PEG33108.1"/>
    </source>
</evidence>
<comment type="caution">
    <text evidence="2">The sequence shown here is derived from an EMBL/GenBank/DDBJ whole genome shotgun (WGS) entry which is preliminary data.</text>
</comment>
<name>A0A2A7MPP8_MYCAG</name>
<evidence type="ECO:0000313" key="3">
    <source>
        <dbReference type="Proteomes" id="UP000220914"/>
    </source>
</evidence>
<accession>A0A2A7MPP8</accession>